<accession>A0A1E5UZH6</accession>
<evidence type="ECO:0000313" key="1">
    <source>
        <dbReference type="EMBL" id="OEL18184.1"/>
    </source>
</evidence>
<comment type="caution">
    <text evidence="1">The sequence shown here is derived from an EMBL/GenBank/DDBJ whole genome shotgun (WGS) entry which is preliminary data.</text>
</comment>
<evidence type="ECO:0008006" key="3">
    <source>
        <dbReference type="Google" id="ProtNLM"/>
    </source>
</evidence>
<sequence>LDSSSYVATVAKSKSLDERKIVVIFCAKTSCNYFDPEYGTCYCCPDINREENCHLTLQECRANCATCKPKCS</sequence>
<name>A0A1E5UZH6_9POAL</name>
<dbReference type="EMBL" id="LWDX02057491">
    <property type="protein sequence ID" value="OEL18184.1"/>
    <property type="molecule type" value="Genomic_DNA"/>
</dbReference>
<gene>
    <name evidence="1" type="ORF">BAE44_0020797</name>
</gene>
<organism evidence="1 2">
    <name type="scientific">Dichanthelium oligosanthes</name>
    <dbReference type="NCBI Taxonomy" id="888268"/>
    <lineage>
        <taxon>Eukaryota</taxon>
        <taxon>Viridiplantae</taxon>
        <taxon>Streptophyta</taxon>
        <taxon>Embryophyta</taxon>
        <taxon>Tracheophyta</taxon>
        <taxon>Spermatophyta</taxon>
        <taxon>Magnoliopsida</taxon>
        <taxon>Liliopsida</taxon>
        <taxon>Poales</taxon>
        <taxon>Poaceae</taxon>
        <taxon>PACMAD clade</taxon>
        <taxon>Panicoideae</taxon>
        <taxon>Panicodae</taxon>
        <taxon>Paniceae</taxon>
        <taxon>Dichantheliinae</taxon>
        <taxon>Dichanthelium</taxon>
    </lineage>
</organism>
<proteinExistence type="predicted"/>
<dbReference type="AlphaFoldDB" id="A0A1E5UZH6"/>
<feature type="non-terminal residue" evidence="1">
    <location>
        <position position="1"/>
    </location>
</feature>
<protein>
    <recommendedName>
        <fullName evidence="3">Embryo surrounding factor 1 brassicaceae domain-containing protein</fullName>
    </recommendedName>
</protein>
<dbReference type="Proteomes" id="UP000095767">
    <property type="component" value="Unassembled WGS sequence"/>
</dbReference>
<evidence type="ECO:0000313" key="2">
    <source>
        <dbReference type="Proteomes" id="UP000095767"/>
    </source>
</evidence>
<keyword evidence="2" id="KW-1185">Reference proteome</keyword>
<dbReference type="OrthoDB" id="680445at2759"/>
<reference evidence="1 2" key="1">
    <citation type="submission" date="2016-09" db="EMBL/GenBank/DDBJ databases">
        <title>The draft genome of Dichanthelium oligosanthes: A C3 panicoid grass species.</title>
        <authorList>
            <person name="Studer A.J."/>
            <person name="Schnable J.C."/>
            <person name="Brutnell T.P."/>
        </authorList>
    </citation>
    <scope>NUCLEOTIDE SEQUENCE [LARGE SCALE GENOMIC DNA]</scope>
    <source>
        <strain evidence="2">cv. Kellogg 1175</strain>
        <tissue evidence="1">Leaf</tissue>
    </source>
</reference>